<organism evidence="1 2">
    <name type="scientific">Rhododendron griersonianum</name>
    <dbReference type="NCBI Taxonomy" id="479676"/>
    <lineage>
        <taxon>Eukaryota</taxon>
        <taxon>Viridiplantae</taxon>
        <taxon>Streptophyta</taxon>
        <taxon>Embryophyta</taxon>
        <taxon>Tracheophyta</taxon>
        <taxon>Spermatophyta</taxon>
        <taxon>Magnoliopsida</taxon>
        <taxon>eudicotyledons</taxon>
        <taxon>Gunneridae</taxon>
        <taxon>Pentapetalae</taxon>
        <taxon>asterids</taxon>
        <taxon>Ericales</taxon>
        <taxon>Ericaceae</taxon>
        <taxon>Ericoideae</taxon>
        <taxon>Rhodoreae</taxon>
        <taxon>Rhododendron</taxon>
    </lineage>
</organism>
<evidence type="ECO:0000313" key="2">
    <source>
        <dbReference type="Proteomes" id="UP000823749"/>
    </source>
</evidence>
<dbReference type="GO" id="GO:0004828">
    <property type="term" value="F:serine-tRNA ligase activity"/>
    <property type="evidence" value="ECO:0007669"/>
    <property type="project" value="InterPro"/>
</dbReference>
<dbReference type="Proteomes" id="UP000823749">
    <property type="component" value="Chromosome 10"/>
</dbReference>
<sequence length="524" mass="58865">MKDQDQFMIQVSICYDSRFTNYLSLLQLMKAHNAIIRSWGLKRVGPKLKNHVELLGIADTKKGANVAGGRGFYLKGDGAHLNQALINFGLDFLEKRGYTSLQTPFFMRKDIMAKCAQLGQFDEELYKVTGEGEDKYLIATAEQPICAYHLDDWIHPSQLAIRYMLDIHLASAKKLVHMVDKFLESSEFISKLQTFELNHLSKKSTLKPNKSIAFKSSREESFVTQESDDDLDEEELAFFAKKFSKFVKFRKNNESGNFSSLTSGGKNFKFRDNEKESSIDKSKKSQVRTVRPDLCWLYLRDAVSTGLDFELWNSKCHGEREKERETCLGMASSVVINLAAYSDCVFKKILVAVLLLGCGWFNSWFGTVMVEVLNSGFAGLWMVFLQVFGCSPLSSYSYKKVKKPDDDPRCFEFGLKFEHQLVSGSQKICVLKLDRRNTSGPPSRTSSSYVHAPARTTASASTSAFSVICMNAFSDGGTAFESTSPNHRRGVAAEKGESAQAVFRSLPPEQMKTSVSRCMSGLKL</sequence>
<dbReference type="InterPro" id="IPR045864">
    <property type="entry name" value="aa-tRNA-synth_II/BPL/LPL"/>
</dbReference>
<proteinExistence type="predicted"/>
<gene>
    <name evidence="1" type="ORF">RHGRI_029613</name>
</gene>
<dbReference type="GO" id="GO:0006434">
    <property type="term" value="P:seryl-tRNA aminoacylation"/>
    <property type="evidence" value="ECO:0007669"/>
    <property type="project" value="InterPro"/>
</dbReference>
<dbReference type="GO" id="GO:0005524">
    <property type="term" value="F:ATP binding"/>
    <property type="evidence" value="ECO:0007669"/>
    <property type="project" value="InterPro"/>
</dbReference>
<dbReference type="EMBL" id="JACTNZ010000010">
    <property type="protein sequence ID" value="KAG5529005.1"/>
    <property type="molecule type" value="Genomic_DNA"/>
</dbReference>
<dbReference type="SUPFAM" id="SSF55681">
    <property type="entry name" value="Class II aaRS and biotin synthetases"/>
    <property type="match status" value="1"/>
</dbReference>
<evidence type="ECO:0000313" key="1">
    <source>
        <dbReference type="EMBL" id="KAG5529005.1"/>
    </source>
</evidence>
<accession>A0AAV6IQH1</accession>
<reference evidence="1" key="1">
    <citation type="submission" date="2020-08" db="EMBL/GenBank/DDBJ databases">
        <title>Plant Genome Project.</title>
        <authorList>
            <person name="Zhang R.-G."/>
        </authorList>
    </citation>
    <scope>NUCLEOTIDE SEQUENCE</scope>
    <source>
        <strain evidence="1">WSP0</strain>
        <tissue evidence="1">Leaf</tissue>
    </source>
</reference>
<keyword evidence="2" id="KW-1185">Reference proteome</keyword>
<dbReference type="AlphaFoldDB" id="A0AAV6IQH1"/>
<comment type="caution">
    <text evidence="1">The sequence shown here is derived from an EMBL/GenBank/DDBJ whole genome shotgun (WGS) entry which is preliminary data.</text>
</comment>
<dbReference type="Gene3D" id="3.30.930.10">
    <property type="entry name" value="Bira Bifunctional Protein, Domain 2"/>
    <property type="match status" value="1"/>
</dbReference>
<dbReference type="InterPro" id="IPR002317">
    <property type="entry name" value="Ser-tRNA-ligase_type_1"/>
</dbReference>
<protein>
    <submittedName>
        <fullName evidence="1">Uncharacterized protein</fullName>
    </submittedName>
</protein>
<dbReference type="PANTHER" id="PTHR11778">
    <property type="entry name" value="SERYL-TRNA SYNTHETASE"/>
    <property type="match status" value="1"/>
</dbReference>
<name>A0AAV6IQH1_9ERIC</name>